<keyword evidence="5 6" id="KW-0408">Iron</keyword>
<dbReference type="EMBL" id="CP091511">
    <property type="protein sequence ID" value="UOO87789.1"/>
    <property type="molecule type" value="Genomic_DNA"/>
</dbReference>
<protein>
    <submittedName>
        <fullName evidence="9">C-type cytochrome</fullName>
    </submittedName>
</protein>
<dbReference type="PANTHER" id="PTHR40942">
    <property type="match status" value="1"/>
</dbReference>
<keyword evidence="4" id="KW-0249">Electron transport</keyword>
<evidence type="ECO:0000313" key="9">
    <source>
        <dbReference type="EMBL" id="UOO87789.1"/>
    </source>
</evidence>
<feature type="domain" description="Cytochrome c" evidence="8">
    <location>
        <begin position="68"/>
        <end position="150"/>
    </location>
</feature>
<evidence type="ECO:0000256" key="1">
    <source>
        <dbReference type="ARBA" id="ARBA00022448"/>
    </source>
</evidence>
<dbReference type="PROSITE" id="PS51007">
    <property type="entry name" value="CYTC"/>
    <property type="match status" value="1"/>
</dbReference>
<evidence type="ECO:0000256" key="7">
    <source>
        <dbReference type="SAM" id="Phobius"/>
    </source>
</evidence>
<dbReference type="RefSeq" id="WP_058356770.1">
    <property type="nucleotide sequence ID" value="NZ_CABKVG010000009.1"/>
</dbReference>
<keyword evidence="7" id="KW-0472">Membrane</keyword>
<keyword evidence="1" id="KW-0813">Transport</keyword>
<accession>A0ABY4DW97</accession>
<organism evidence="9 10">
    <name type="scientific">Vitreoscilla massiliensis</name>
    <dbReference type="NCBI Taxonomy" id="1689272"/>
    <lineage>
        <taxon>Bacteria</taxon>
        <taxon>Pseudomonadati</taxon>
        <taxon>Pseudomonadota</taxon>
        <taxon>Betaproteobacteria</taxon>
        <taxon>Neisseriales</taxon>
        <taxon>Neisseriaceae</taxon>
        <taxon>Vitreoscilla</taxon>
    </lineage>
</organism>
<sequence length="181" mass="18779">MNNQKNQNTGSVVTTLLGAIVIVVAFVFLLVRLATSGYFADVEEMTGHAVETRIKPQGVVTMGDGVPAGQRTGEAVFNKVCIQCHAENAVVANSPKVNHPSDWAPRIAKGMPALLHSAINGFNAMPKRGGNPDLTDDELERAIAYMANHSGGKFTEPPIVAASDAQAASAPATASAASAAQ</sequence>
<dbReference type="SUPFAM" id="SSF46626">
    <property type="entry name" value="Cytochrome c"/>
    <property type="match status" value="1"/>
</dbReference>
<evidence type="ECO:0000256" key="3">
    <source>
        <dbReference type="ARBA" id="ARBA00022723"/>
    </source>
</evidence>
<evidence type="ECO:0000256" key="5">
    <source>
        <dbReference type="ARBA" id="ARBA00023004"/>
    </source>
</evidence>
<evidence type="ECO:0000256" key="4">
    <source>
        <dbReference type="ARBA" id="ARBA00022982"/>
    </source>
</evidence>
<keyword evidence="3 6" id="KW-0479">Metal-binding</keyword>
<dbReference type="Proteomes" id="UP000832011">
    <property type="component" value="Chromosome"/>
</dbReference>
<evidence type="ECO:0000256" key="6">
    <source>
        <dbReference type="PROSITE-ProRule" id="PRU00433"/>
    </source>
</evidence>
<reference evidence="9 10" key="1">
    <citation type="journal article" date="2022" name="Res Sq">
        <title>Evolution of multicellular longitudinally dividing oral cavity symbionts (Neisseriaceae).</title>
        <authorList>
            <person name="Nyongesa S."/>
            <person name="Weber P."/>
            <person name="Bernet E."/>
            <person name="Pullido F."/>
            <person name="Nieckarz M."/>
            <person name="Delaby M."/>
            <person name="Nieves C."/>
            <person name="Viehboeck T."/>
            <person name="Krause N."/>
            <person name="Rivera-Millot A."/>
            <person name="Nakamura A."/>
            <person name="Vischer N."/>
            <person name="VanNieuwenhze M."/>
            <person name="Brun Y."/>
            <person name="Cava F."/>
            <person name="Bulgheresi S."/>
            <person name="Veyrier F."/>
        </authorList>
    </citation>
    <scope>NUCLEOTIDE SEQUENCE [LARGE SCALE GENOMIC DNA]</scope>
    <source>
        <strain evidence="9 10">SN4</strain>
    </source>
</reference>
<keyword evidence="2 6" id="KW-0349">Heme</keyword>
<dbReference type="Gene3D" id="1.10.760.10">
    <property type="entry name" value="Cytochrome c-like domain"/>
    <property type="match status" value="1"/>
</dbReference>
<keyword evidence="7" id="KW-1133">Transmembrane helix</keyword>
<name>A0ABY4DW97_9NEIS</name>
<gene>
    <name evidence="9" type="ORF">LVJ82_09805</name>
</gene>
<dbReference type="InterPro" id="IPR036909">
    <property type="entry name" value="Cyt_c-like_dom_sf"/>
</dbReference>
<keyword evidence="10" id="KW-1185">Reference proteome</keyword>
<evidence type="ECO:0000256" key="2">
    <source>
        <dbReference type="ARBA" id="ARBA00022617"/>
    </source>
</evidence>
<proteinExistence type="predicted"/>
<keyword evidence="7" id="KW-0812">Transmembrane</keyword>
<dbReference type="InterPro" id="IPR002323">
    <property type="entry name" value="Cyt_CIE"/>
</dbReference>
<dbReference type="PRINTS" id="PR00607">
    <property type="entry name" value="CYTCHROMECIE"/>
</dbReference>
<dbReference type="Pfam" id="PF13442">
    <property type="entry name" value="Cytochrome_CBB3"/>
    <property type="match status" value="1"/>
</dbReference>
<dbReference type="InterPro" id="IPR009056">
    <property type="entry name" value="Cyt_c-like_dom"/>
</dbReference>
<evidence type="ECO:0000313" key="10">
    <source>
        <dbReference type="Proteomes" id="UP000832011"/>
    </source>
</evidence>
<feature type="transmembrane region" description="Helical" evidence="7">
    <location>
        <begin position="12"/>
        <end position="31"/>
    </location>
</feature>
<dbReference type="PANTHER" id="PTHR40942:SF4">
    <property type="entry name" value="CYTOCHROME C5"/>
    <property type="match status" value="1"/>
</dbReference>
<evidence type="ECO:0000259" key="8">
    <source>
        <dbReference type="PROSITE" id="PS51007"/>
    </source>
</evidence>